<comment type="caution">
    <text evidence="1">The sequence shown here is derived from an EMBL/GenBank/DDBJ whole genome shotgun (WGS) entry which is preliminary data.</text>
</comment>
<name>A0ABV7WGX5_9MICO</name>
<keyword evidence="2" id="KW-1185">Reference proteome</keyword>
<dbReference type="Proteomes" id="UP001595685">
    <property type="component" value="Unassembled WGS sequence"/>
</dbReference>
<reference evidence="2" key="1">
    <citation type="journal article" date="2019" name="Int. J. Syst. Evol. Microbiol.">
        <title>The Global Catalogue of Microorganisms (GCM) 10K type strain sequencing project: providing services to taxonomists for standard genome sequencing and annotation.</title>
        <authorList>
            <consortium name="The Broad Institute Genomics Platform"/>
            <consortium name="The Broad Institute Genome Sequencing Center for Infectious Disease"/>
            <person name="Wu L."/>
            <person name="Ma J."/>
        </authorList>
    </citation>
    <scope>NUCLEOTIDE SEQUENCE [LARGE SCALE GENOMIC DNA]</scope>
    <source>
        <strain evidence="2">NCAIM B.02333</strain>
    </source>
</reference>
<accession>A0ABV7WGX5</accession>
<protein>
    <submittedName>
        <fullName evidence="1">Uncharacterized protein</fullName>
    </submittedName>
</protein>
<proteinExistence type="predicted"/>
<evidence type="ECO:0000313" key="2">
    <source>
        <dbReference type="Proteomes" id="UP001595685"/>
    </source>
</evidence>
<gene>
    <name evidence="1" type="ORF">ACFOLH_11415</name>
</gene>
<dbReference type="RefSeq" id="WP_340295741.1">
    <property type="nucleotide sequence ID" value="NZ_JBBEOI010000292.1"/>
</dbReference>
<evidence type="ECO:0000313" key="1">
    <source>
        <dbReference type="EMBL" id="MFC3688950.1"/>
    </source>
</evidence>
<dbReference type="EMBL" id="JBHRWW010000006">
    <property type="protein sequence ID" value="MFC3688950.1"/>
    <property type="molecule type" value="Genomic_DNA"/>
</dbReference>
<sequence length="107" mass="11468">MHPVLDCELVTLRQRQLAAAAVHHADAARPALAGPVLPGRPSVGRPGRGRAGALSARWSADLATVLLRRRMTVAERRAARLDRDRARLGAAIADVEARARATRARLA</sequence>
<organism evidence="1 2">
    <name type="scientific">Aquipuribacter hungaricus</name>
    <dbReference type="NCBI Taxonomy" id="545624"/>
    <lineage>
        <taxon>Bacteria</taxon>
        <taxon>Bacillati</taxon>
        <taxon>Actinomycetota</taxon>
        <taxon>Actinomycetes</taxon>
        <taxon>Micrococcales</taxon>
        <taxon>Intrasporangiaceae</taxon>
        <taxon>Aquipuribacter</taxon>
    </lineage>
</organism>